<dbReference type="KEGG" id="aeh:Mlg_2750"/>
<dbReference type="eggNOG" id="ENOG502Z8DX">
    <property type="taxonomic scope" value="Bacteria"/>
</dbReference>
<dbReference type="InterPro" id="IPR022025">
    <property type="entry name" value="Amidoligase_2"/>
</dbReference>
<evidence type="ECO:0000313" key="3">
    <source>
        <dbReference type="Proteomes" id="UP000001962"/>
    </source>
</evidence>
<dbReference type="HOGENOM" id="CLU_888185_0_0_6"/>
<accession>Q0A4Z7</accession>
<protein>
    <recommendedName>
        <fullName evidence="4">Amidoligase enzyme</fullName>
    </recommendedName>
</protein>
<dbReference type="AlphaFoldDB" id="Q0A4Z7"/>
<keyword evidence="3" id="KW-1185">Reference proteome</keyword>
<dbReference type="Proteomes" id="UP000001962">
    <property type="component" value="Chromosome"/>
</dbReference>
<gene>
    <name evidence="2" type="ordered locus">Mlg_2750</name>
</gene>
<reference evidence="3" key="1">
    <citation type="submission" date="2006-08" db="EMBL/GenBank/DDBJ databases">
        <title>Complete sequence of Alkalilimnicola ehrilichei MLHE-1.</title>
        <authorList>
            <person name="Copeland A."/>
            <person name="Lucas S."/>
            <person name="Lapidus A."/>
            <person name="Barry K."/>
            <person name="Detter J.C."/>
            <person name="Glavina del Rio T."/>
            <person name="Hammon N."/>
            <person name="Israni S."/>
            <person name="Dalin E."/>
            <person name="Tice H."/>
            <person name="Pitluck S."/>
            <person name="Sims D."/>
            <person name="Brettin T."/>
            <person name="Bruce D."/>
            <person name="Han C."/>
            <person name="Tapia R."/>
            <person name="Gilna P."/>
            <person name="Schmutz J."/>
            <person name="Larimer F."/>
            <person name="Land M."/>
            <person name="Hauser L."/>
            <person name="Kyrpides N."/>
            <person name="Mikhailova N."/>
            <person name="Oremland R.S."/>
            <person name="Hoeft S.E."/>
            <person name="Switzer-Blum J."/>
            <person name="Kulp T."/>
            <person name="King G."/>
            <person name="Tabita R."/>
            <person name="Witte B."/>
            <person name="Santini J.M."/>
            <person name="Basu P."/>
            <person name="Hollibaugh J.T."/>
            <person name="Xie G."/>
            <person name="Stolz J.F."/>
            <person name="Richardson P."/>
        </authorList>
    </citation>
    <scope>NUCLEOTIDE SEQUENCE [LARGE SCALE GENOMIC DNA]</scope>
    <source>
        <strain evidence="3">ATCC BAA-1101 / DSM 17681 / MLHE-1</strain>
    </source>
</reference>
<sequence length="341" mass="38775">MSESQPSAAEPPGFPQPARPLRADGRPRRVGFELEFAGLSPEGAAAAIQEAFGGEVQSDSRFVKRVAGTAWGTFKVEVDARVLKERSYRALLSQMGFNLDDRTLDSLDEQVLRLASTVVPVEVVSPPLPVGEAGQIESLREALRRRLAQGTRAGLVYAFGLHLNPELPELEVDTIRATLQTYLLLLPWLKWRDDTDAVRRLTPFIQDFPAEYVRRLLQPGYCPGLGAFIDEFLAFNTTRNRSLDLMPLLAHVDPGRVRRALPDDPLTQARPTWHYRLPNCLVDDPDWRIARPWRDWLMVERLADDPQRLGQLMADWWARGFSLTEHRWIQHVDQCLARLDR</sequence>
<evidence type="ECO:0000256" key="1">
    <source>
        <dbReference type="SAM" id="MobiDB-lite"/>
    </source>
</evidence>
<feature type="region of interest" description="Disordered" evidence="1">
    <location>
        <begin position="1"/>
        <end position="25"/>
    </location>
</feature>
<organism evidence="2 3">
    <name type="scientific">Alkalilimnicola ehrlichii (strain ATCC BAA-1101 / DSM 17681 / MLHE-1)</name>
    <dbReference type="NCBI Taxonomy" id="187272"/>
    <lineage>
        <taxon>Bacteria</taxon>
        <taxon>Pseudomonadati</taxon>
        <taxon>Pseudomonadota</taxon>
        <taxon>Gammaproteobacteria</taxon>
        <taxon>Chromatiales</taxon>
        <taxon>Ectothiorhodospiraceae</taxon>
        <taxon>Alkalilimnicola</taxon>
    </lineage>
</organism>
<evidence type="ECO:0000313" key="2">
    <source>
        <dbReference type="EMBL" id="ABI58090.1"/>
    </source>
</evidence>
<dbReference type="Pfam" id="PF12224">
    <property type="entry name" value="Amidoligase_2"/>
    <property type="match status" value="1"/>
</dbReference>
<name>Q0A4Z7_ALKEH</name>
<dbReference type="EMBL" id="CP000453">
    <property type="protein sequence ID" value="ABI58090.1"/>
    <property type="molecule type" value="Genomic_DNA"/>
</dbReference>
<proteinExistence type="predicted"/>
<dbReference type="RefSeq" id="WP_011630483.1">
    <property type="nucleotide sequence ID" value="NC_008340.1"/>
</dbReference>
<evidence type="ECO:0008006" key="4">
    <source>
        <dbReference type="Google" id="ProtNLM"/>
    </source>
</evidence>